<dbReference type="InterPro" id="IPR005135">
    <property type="entry name" value="Endo/exonuclease/phosphatase"/>
</dbReference>
<protein>
    <submittedName>
        <fullName evidence="3">Endonuclease</fullName>
    </submittedName>
</protein>
<name>A0A9W6MDB9_9ACTN</name>
<keyword evidence="1" id="KW-0812">Transmembrane</keyword>
<dbReference type="RefSeq" id="WP_271218767.1">
    <property type="nucleotide sequence ID" value="NZ_BAAAVD010000042.1"/>
</dbReference>
<evidence type="ECO:0000313" key="3">
    <source>
        <dbReference type="EMBL" id="GLK10344.1"/>
    </source>
</evidence>
<evidence type="ECO:0000259" key="2">
    <source>
        <dbReference type="Pfam" id="PF03372"/>
    </source>
</evidence>
<organism evidence="3 4">
    <name type="scientific">Streptosporangium carneum</name>
    <dbReference type="NCBI Taxonomy" id="47481"/>
    <lineage>
        <taxon>Bacteria</taxon>
        <taxon>Bacillati</taxon>
        <taxon>Actinomycetota</taxon>
        <taxon>Actinomycetes</taxon>
        <taxon>Streptosporangiales</taxon>
        <taxon>Streptosporangiaceae</taxon>
        <taxon>Streptosporangium</taxon>
    </lineage>
</organism>
<comment type="caution">
    <text evidence="3">The sequence shown here is derived from an EMBL/GenBank/DDBJ whole genome shotgun (WGS) entry which is preliminary data.</text>
</comment>
<keyword evidence="1" id="KW-1133">Transmembrane helix</keyword>
<sequence length="315" mass="34055">MIKSTWMSVLVWLLLAPFTAWAALRITTWIPTWQWIALIAFTPYVAAASAVPLLLALGLRRWAASAVALATSVTLAAVVLPRHFTDGNPPAGDQRLRVLASNLAVGAGETASLMKLVRALDPDVLTLQELTPDALKSLERAGLRELMPYAVDRSRGGGRGSGIYSKHPLSENPMIEQGGFRQARAVLRHPGGREIEVVSVHPCALRYDSKVPCWSDGLEALPRGGDRLRVLAGDFNATLDHPPMRALLEGGYRDAADVTGRGLTPTWPQQGWQSVPGVTIDHVLADSRIAVDAFSVHALPGTDHRPVFAELTLPR</sequence>
<proteinExistence type="predicted"/>
<evidence type="ECO:0000313" key="4">
    <source>
        <dbReference type="Proteomes" id="UP001143474"/>
    </source>
</evidence>
<dbReference type="AlphaFoldDB" id="A0A9W6MDB9"/>
<dbReference type="Gene3D" id="3.60.10.10">
    <property type="entry name" value="Endonuclease/exonuclease/phosphatase"/>
    <property type="match status" value="1"/>
</dbReference>
<keyword evidence="3" id="KW-0378">Hydrolase</keyword>
<keyword evidence="3" id="KW-0255">Endonuclease</keyword>
<feature type="domain" description="Endonuclease/exonuclease/phosphatase" evidence="2">
    <location>
        <begin position="102"/>
        <end position="304"/>
    </location>
</feature>
<dbReference type="Pfam" id="PF03372">
    <property type="entry name" value="Exo_endo_phos"/>
    <property type="match status" value="1"/>
</dbReference>
<feature type="transmembrane region" description="Helical" evidence="1">
    <location>
        <begin position="62"/>
        <end position="80"/>
    </location>
</feature>
<keyword evidence="1" id="KW-0472">Membrane</keyword>
<keyword evidence="3" id="KW-0540">Nuclease</keyword>
<dbReference type="Proteomes" id="UP001143474">
    <property type="component" value="Unassembled WGS sequence"/>
</dbReference>
<gene>
    <name evidence="3" type="ORF">GCM10017600_37500</name>
</gene>
<dbReference type="GO" id="GO:0004519">
    <property type="term" value="F:endonuclease activity"/>
    <property type="evidence" value="ECO:0007669"/>
    <property type="project" value="UniProtKB-KW"/>
</dbReference>
<evidence type="ECO:0000256" key="1">
    <source>
        <dbReference type="SAM" id="Phobius"/>
    </source>
</evidence>
<dbReference type="EMBL" id="BSEV01000007">
    <property type="protein sequence ID" value="GLK10344.1"/>
    <property type="molecule type" value="Genomic_DNA"/>
</dbReference>
<feature type="transmembrane region" description="Helical" evidence="1">
    <location>
        <begin position="32"/>
        <end position="55"/>
    </location>
</feature>
<dbReference type="InterPro" id="IPR036691">
    <property type="entry name" value="Endo/exonu/phosph_ase_sf"/>
</dbReference>
<dbReference type="SUPFAM" id="SSF56219">
    <property type="entry name" value="DNase I-like"/>
    <property type="match status" value="1"/>
</dbReference>
<accession>A0A9W6MDB9</accession>
<reference evidence="3" key="2">
    <citation type="submission" date="2023-01" db="EMBL/GenBank/DDBJ databases">
        <authorList>
            <person name="Sun Q."/>
            <person name="Evtushenko L."/>
        </authorList>
    </citation>
    <scope>NUCLEOTIDE SEQUENCE</scope>
    <source>
        <strain evidence="3">VKM Ac-2007</strain>
    </source>
</reference>
<keyword evidence="4" id="KW-1185">Reference proteome</keyword>
<reference evidence="3" key="1">
    <citation type="journal article" date="2014" name="Int. J. Syst. Evol. Microbiol.">
        <title>Complete genome sequence of Corynebacterium casei LMG S-19264T (=DSM 44701T), isolated from a smear-ripened cheese.</title>
        <authorList>
            <consortium name="US DOE Joint Genome Institute (JGI-PGF)"/>
            <person name="Walter F."/>
            <person name="Albersmeier A."/>
            <person name="Kalinowski J."/>
            <person name="Ruckert C."/>
        </authorList>
    </citation>
    <scope>NUCLEOTIDE SEQUENCE</scope>
    <source>
        <strain evidence="3">VKM Ac-2007</strain>
    </source>
</reference>